<protein>
    <recommendedName>
        <fullName evidence="2">YCII-related domain-containing protein</fullName>
    </recommendedName>
</protein>
<name>A0A5R8NBB5_9NOCA</name>
<dbReference type="InterPro" id="IPR005545">
    <property type="entry name" value="YCII"/>
</dbReference>
<proteinExistence type="inferred from homology"/>
<dbReference type="AlphaFoldDB" id="A0A5R8NBB5"/>
<dbReference type="InterPro" id="IPR011008">
    <property type="entry name" value="Dimeric_a/b-barrel"/>
</dbReference>
<gene>
    <name evidence="3" type="ORF">FEK34_28430</name>
</gene>
<dbReference type="EMBL" id="VBUT01000014">
    <property type="protein sequence ID" value="TLF72950.1"/>
    <property type="molecule type" value="Genomic_DNA"/>
</dbReference>
<sequence length="107" mass="11914">MKYTLIYAHDPATSQQTEDEVQEWIEFDNQVKEAGIFVHEAGFHPGDDAKVVEVRDGDATVDKGVSGVVAAGFYVLDVPDEDTAVSWAQRIPTARYGRVEVRQVVEF</sequence>
<dbReference type="SUPFAM" id="SSF54909">
    <property type="entry name" value="Dimeric alpha+beta barrel"/>
    <property type="match status" value="1"/>
</dbReference>
<dbReference type="PANTHER" id="PTHR35174">
    <property type="entry name" value="BLL7171 PROTEIN-RELATED"/>
    <property type="match status" value="1"/>
</dbReference>
<dbReference type="Gene3D" id="3.30.70.1060">
    <property type="entry name" value="Dimeric alpha+beta barrel"/>
    <property type="match status" value="1"/>
</dbReference>
<dbReference type="PANTHER" id="PTHR35174:SF3">
    <property type="entry name" value="BLL7171 PROTEIN"/>
    <property type="match status" value="1"/>
</dbReference>
<accession>A0A5R8NBB5</accession>
<feature type="domain" description="YCII-related" evidence="2">
    <location>
        <begin position="1"/>
        <end position="107"/>
    </location>
</feature>
<evidence type="ECO:0000313" key="4">
    <source>
        <dbReference type="Proteomes" id="UP000306378"/>
    </source>
</evidence>
<comment type="similarity">
    <text evidence="1">Belongs to the YciI family.</text>
</comment>
<comment type="caution">
    <text evidence="3">The sequence shown here is derived from an EMBL/GenBank/DDBJ whole genome shotgun (WGS) entry which is preliminary data.</text>
</comment>
<evidence type="ECO:0000256" key="1">
    <source>
        <dbReference type="ARBA" id="ARBA00007689"/>
    </source>
</evidence>
<reference evidence="3 4" key="1">
    <citation type="submission" date="2019-05" db="EMBL/GenBank/DDBJ databases">
        <title>Genomes sequences of two Nocardia cyriacigeorgica environmental isolates, type strains Nocardia asteroides ATCC 19247 and Nocardia cyriacigeorgica DSM 44484.</title>
        <authorList>
            <person name="Vautrin F."/>
            <person name="Bergeron E."/>
            <person name="Dubost A."/>
            <person name="Abrouk D."/>
            <person name="Rodriguez Nava V."/>
            <person name="Pujic P."/>
        </authorList>
    </citation>
    <scope>NUCLEOTIDE SEQUENCE [LARGE SCALE GENOMIC DNA]</scope>
    <source>
        <strain evidence="3 4">EML 446</strain>
    </source>
</reference>
<evidence type="ECO:0000259" key="2">
    <source>
        <dbReference type="Pfam" id="PF03795"/>
    </source>
</evidence>
<dbReference type="Pfam" id="PF03795">
    <property type="entry name" value="YCII"/>
    <property type="match status" value="1"/>
</dbReference>
<dbReference type="RefSeq" id="WP_138452882.1">
    <property type="nucleotide sequence ID" value="NZ_VBUT01000014.1"/>
</dbReference>
<dbReference type="Proteomes" id="UP000306378">
    <property type="component" value="Unassembled WGS sequence"/>
</dbReference>
<evidence type="ECO:0000313" key="3">
    <source>
        <dbReference type="EMBL" id="TLF72950.1"/>
    </source>
</evidence>
<organism evidence="3 4">
    <name type="scientific">Nocardia cyriacigeorgica</name>
    <dbReference type="NCBI Taxonomy" id="135487"/>
    <lineage>
        <taxon>Bacteria</taxon>
        <taxon>Bacillati</taxon>
        <taxon>Actinomycetota</taxon>
        <taxon>Actinomycetes</taxon>
        <taxon>Mycobacteriales</taxon>
        <taxon>Nocardiaceae</taxon>
        <taxon>Nocardia</taxon>
    </lineage>
</organism>